<protein>
    <recommendedName>
        <fullName evidence="13">Methyl-accepting chemotaxis protein</fullName>
    </recommendedName>
</protein>
<dbReference type="PANTHER" id="PTHR32089">
    <property type="entry name" value="METHYL-ACCEPTING CHEMOTAXIS PROTEIN MCPB"/>
    <property type="match status" value="1"/>
</dbReference>
<dbReference type="PROSITE" id="PS50885">
    <property type="entry name" value="HAMP"/>
    <property type="match status" value="1"/>
</dbReference>
<evidence type="ECO:0000256" key="8">
    <source>
        <dbReference type="SAM" id="Phobius"/>
    </source>
</evidence>
<feature type="transmembrane region" description="Helical" evidence="8">
    <location>
        <begin position="20"/>
        <end position="38"/>
    </location>
</feature>
<evidence type="ECO:0000313" key="11">
    <source>
        <dbReference type="EMBL" id="CAH1215842.1"/>
    </source>
</evidence>
<dbReference type="RefSeq" id="WP_236344380.1">
    <property type="nucleotide sequence ID" value="NZ_CAKMMF010000025.1"/>
</dbReference>
<evidence type="ECO:0008006" key="13">
    <source>
        <dbReference type="Google" id="ProtNLM"/>
    </source>
</evidence>
<comment type="subcellular location">
    <subcellularLocation>
        <location evidence="1">Cell membrane</location>
    </subcellularLocation>
</comment>
<dbReference type="CDD" id="cd11386">
    <property type="entry name" value="MCP_signal"/>
    <property type="match status" value="1"/>
</dbReference>
<gene>
    <name evidence="11" type="ORF">PAECIP111893_04040</name>
</gene>
<evidence type="ECO:0000259" key="9">
    <source>
        <dbReference type="PROSITE" id="PS50111"/>
    </source>
</evidence>
<keyword evidence="8" id="KW-1133">Transmembrane helix</keyword>
<comment type="caution">
    <text evidence="11">The sequence shown here is derived from an EMBL/GenBank/DDBJ whole genome shotgun (WGS) entry which is preliminary data.</text>
</comment>
<keyword evidence="4 6" id="KW-0807">Transducer</keyword>
<evidence type="ECO:0000313" key="12">
    <source>
        <dbReference type="Proteomes" id="UP000838686"/>
    </source>
</evidence>
<keyword evidence="12" id="KW-1185">Reference proteome</keyword>
<comment type="similarity">
    <text evidence="5">Belongs to the methyl-accepting chemotaxis (MCP) protein family.</text>
</comment>
<dbReference type="EMBL" id="CAKMMF010000025">
    <property type="protein sequence ID" value="CAH1215842.1"/>
    <property type="molecule type" value="Genomic_DNA"/>
</dbReference>
<name>A0ABN8GVN9_9BACL</name>
<evidence type="ECO:0000259" key="10">
    <source>
        <dbReference type="PROSITE" id="PS50885"/>
    </source>
</evidence>
<keyword evidence="2" id="KW-1003">Cell membrane</keyword>
<sequence length="695" mass="77121">MNVFWLSEQLIRRLRYAYKFIVIGLLIFIPMVVMSYMYQGQSSDLISFNTKERLGVEYIAPLQQLITKMQQNRGVHHLYVTNKAASVKEGIDNSNSEMEQAFQQVFAVDDKLGEELKVEGTIHEIYEDWKSIGIADGLDSRTGIIDRSIKLIAAVGDSSNLILDPDLDSYYLMDGVINKVPFATEKLAQIRDIGSEYLMAKSMTVEQRDHLLTLISLLNYSTNDISNGINLVMEQNPSLSSELEAARGKLEEERNKFIELVNRELLHASTLGFPASEYYQISTAFIENNSELYQLELTLLDGLIKNRVDGYEDKALIFNIAVIIGFIILLYIFIGFYISVKKSIAYINTSLIQVSQGDLTNRLVPYTKDEVGDIVQPINTVISEFRNMISASKVTSSKVSVSSSALTEAITQSVEEMDHINNEMVELRSGTQTQYINSEESSTAMNEIANHIQHIAESAQDVLTESSHSHQQAIQGKLAIDGAFNQMNKINSSVKSSSELVEFLTSQSLQVQDMVGVIAHISAQTNILALNASIEAARAGQHGRGFAVVAAEIQKLASQSKSSTDDISAKLEAITEKINRLGVSMNNEIVEVDKGIDAIHSANDIFTAILESSQILVNRVQQVTSLTEQISASSEEVTASVHEVSDIAKQSAEKTKYASESMTSQARVMKTLLESADELLQMTNLSKEQLSHFRM</sequence>
<evidence type="ECO:0000256" key="7">
    <source>
        <dbReference type="SAM" id="Coils"/>
    </source>
</evidence>
<keyword evidence="3 8" id="KW-0472">Membrane</keyword>
<evidence type="ECO:0000256" key="4">
    <source>
        <dbReference type="ARBA" id="ARBA00023224"/>
    </source>
</evidence>
<keyword evidence="7" id="KW-0175">Coiled coil</keyword>
<dbReference type="InterPro" id="IPR004089">
    <property type="entry name" value="MCPsignal_dom"/>
</dbReference>
<evidence type="ECO:0000256" key="5">
    <source>
        <dbReference type="ARBA" id="ARBA00029447"/>
    </source>
</evidence>
<proteinExistence type="inferred from homology"/>
<accession>A0ABN8GVN9</accession>
<dbReference type="SUPFAM" id="SSF58104">
    <property type="entry name" value="Methyl-accepting chemotaxis protein (MCP) signaling domain"/>
    <property type="match status" value="1"/>
</dbReference>
<reference evidence="11" key="1">
    <citation type="submission" date="2022-01" db="EMBL/GenBank/DDBJ databases">
        <authorList>
            <person name="Criscuolo A."/>
        </authorList>
    </citation>
    <scope>NUCLEOTIDE SEQUENCE</scope>
    <source>
        <strain evidence="11">CIP111893</strain>
    </source>
</reference>
<evidence type="ECO:0000256" key="2">
    <source>
        <dbReference type="ARBA" id="ARBA00022475"/>
    </source>
</evidence>
<dbReference type="Proteomes" id="UP000838686">
    <property type="component" value="Unassembled WGS sequence"/>
</dbReference>
<keyword evidence="8" id="KW-0812">Transmembrane</keyword>
<dbReference type="PANTHER" id="PTHR32089:SF112">
    <property type="entry name" value="LYSOZYME-LIKE PROTEIN-RELATED"/>
    <property type="match status" value="1"/>
</dbReference>
<dbReference type="Gene3D" id="1.10.287.950">
    <property type="entry name" value="Methyl-accepting chemotaxis protein"/>
    <property type="match status" value="1"/>
</dbReference>
<organism evidence="11 12">
    <name type="scientific">Paenibacillus plantiphilus</name>
    <dbReference type="NCBI Taxonomy" id="2905650"/>
    <lineage>
        <taxon>Bacteria</taxon>
        <taxon>Bacillati</taxon>
        <taxon>Bacillota</taxon>
        <taxon>Bacilli</taxon>
        <taxon>Bacillales</taxon>
        <taxon>Paenibacillaceae</taxon>
        <taxon>Paenibacillus</taxon>
    </lineage>
</organism>
<dbReference type="SMART" id="SM00283">
    <property type="entry name" value="MA"/>
    <property type="match status" value="1"/>
</dbReference>
<feature type="domain" description="HAMP" evidence="10">
    <location>
        <begin position="338"/>
        <end position="390"/>
    </location>
</feature>
<dbReference type="PROSITE" id="PS50111">
    <property type="entry name" value="CHEMOTAXIS_TRANSDUC_2"/>
    <property type="match status" value="1"/>
</dbReference>
<feature type="coiled-coil region" evidence="7">
    <location>
        <begin position="236"/>
        <end position="263"/>
    </location>
</feature>
<feature type="transmembrane region" description="Helical" evidence="8">
    <location>
        <begin position="315"/>
        <end position="338"/>
    </location>
</feature>
<dbReference type="Gene3D" id="6.10.340.10">
    <property type="match status" value="1"/>
</dbReference>
<feature type="domain" description="Methyl-accepting transducer" evidence="9">
    <location>
        <begin position="409"/>
        <end position="645"/>
    </location>
</feature>
<evidence type="ECO:0000256" key="6">
    <source>
        <dbReference type="PROSITE-ProRule" id="PRU00284"/>
    </source>
</evidence>
<evidence type="ECO:0000256" key="3">
    <source>
        <dbReference type="ARBA" id="ARBA00023136"/>
    </source>
</evidence>
<dbReference type="InterPro" id="IPR003660">
    <property type="entry name" value="HAMP_dom"/>
</dbReference>
<dbReference type="Pfam" id="PF00015">
    <property type="entry name" value="MCPsignal"/>
    <property type="match status" value="1"/>
</dbReference>
<evidence type="ECO:0000256" key="1">
    <source>
        <dbReference type="ARBA" id="ARBA00004236"/>
    </source>
</evidence>